<dbReference type="RefSeq" id="XP_038729424.1">
    <property type="nucleotide sequence ID" value="XM_038879868.1"/>
</dbReference>
<dbReference type="GeneID" id="62152941"/>
<evidence type="ECO:0000313" key="1">
    <source>
        <dbReference type="EMBL" id="KAF7931144.1"/>
    </source>
</evidence>
<dbReference type="Proteomes" id="UP000710849">
    <property type="component" value="Unassembled WGS sequence"/>
</dbReference>
<proteinExistence type="predicted"/>
<accession>A0A9P5I9Z2</accession>
<dbReference type="AlphaFoldDB" id="A0A9P5I9Z2"/>
<gene>
    <name evidence="1" type="ORF">EAE97_009353</name>
</gene>
<comment type="caution">
    <text evidence="1">The sequence shown here is derived from an EMBL/GenBank/DDBJ whole genome shotgun (WGS) entry which is preliminary data.</text>
</comment>
<name>A0A9P5I9Z2_9HELO</name>
<evidence type="ECO:0000313" key="2">
    <source>
        <dbReference type="Proteomes" id="UP000710849"/>
    </source>
</evidence>
<keyword evidence="2" id="KW-1185">Reference proteome</keyword>
<protein>
    <submittedName>
        <fullName evidence="1">Uncharacterized protein</fullName>
    </submittedName>
</protein>
<dbReference type="EMBL" id="RCSW01000021">
    <property type="protein sequence ID" value="KAF7931144.1"/>
    <property type="molecule type" value="Genomic_DNA"/>
</dbReference>
<organism evidence="1 2">
    <name type="scientific">Botrytis byssoidea</name>
    <dbReference type="NCBI Taxonomy" id="139641"/>
    <lineage>
        <taxon>Eukaryota</taxon>
        <taxon>Fungi</taxon>
        <taxon>Dikarya</taxon>
        <taxon>Ascomycota</taxon>
        <taxon>Pezizomycotina</taxon>
        <taxon>Leotiomycetes</taxon>
        <taxon>Helotiales</taxon>
        <taxon>Sclerotiniaceae</taxon>
        <taxon>Botrytis</taxon>
    </lineage>
</organism>
<sequence>MGLYTGDMELSSSIAGKGNENVQRLIIGLPNRGNSWSSEHHDGPHLIPAFDLLAEQLKPEYIILLHTR</sequence>
<reference evidence="1 2" key="1">
    <citation type="journal article" date="2020" name="Genome Biol. Evol.">
        <title>Comparative genomics of Sclerotiniaceae.</title>
        <authorList>
            <person name="Valero Jimenez C.A."/>
            <person name="Steentjes M."/>
            <person name="Scholten O.E."/>
            <person name="Van Kan J.A.L."/>
        </authorList>
    </citation>
    <scope>NUCLEOTIDE SEQUENCE [LARGE SCALE GENOMIC DNA]</scope>
    <source>
        <strain evidence="1 2">MUCL 94</strain>
    </source>
</reference>